<keyword evidence="3" id="KW-1185">Reference proteome</keyword>
<reference evidence="2 3" key="1">
    <citation type="submission" date="2017-12" db="EMBL/GenBank/DDBJ databases">
        <title>Comparative genomics of Botrytis spp.</title>
        <authorList>
            <person name="Valero-Jimenez C.A."/>
            <person name="Tapia P."/>
            <person name="Veloso J."/>
            <person name="Silva-Moreno E."/>
            <person name="Staats M."/>
            <person name="Valdes J.H."/>
            <person name="Van Kan J.A.L."/>
        </authorList>
    </citation>
    <scope>NUCLEOTIDE SEQUENCE [LARGE SCALE GENOMIC DNA]</scope>
    <source>
        <strain evidence="2 3">Bt9001</strain>
    </source>
</reference>
<sequence length="115" mass="12577">MNPYFNTIQGASLVFLLVLLTILLLASLLLPKFRDDLWIIGCWIEISLNRIASAIRGLSLRVLGDRNADGNRDREVPADWNAIRMVDLESGGRGIAGGVAHVEGRVASFDGEESI</sequence>
<evidence type="ECO:0000256" key="1">
    <source>
        <dbReference type="SAM" id="Phobius"/>
    </source>
</evidence>
<name>A0A4Z1EKV3_9HELO</name>
<organism evidence="2 3">
    <name type="scientific">Botrytis tulipae</name>
    <dbReference type="NCBI Taxonomy" id="87230"/>
    <lineage>
        <taxon>Eukaryota</taxon>
        <taxon>Fungi</taxon>
        <taxon>Dikarya</taxon>
        <taxon>Ascomycota</taxon>
        <taxon>Pezizomycotina</taxon>
        <taxon>Leotiomycetes</taxon>
        <taxon>Helotiales</taxon>
        <taxon>Sclerotiniaceae</taxon>
        <taxon>Botrytis</taxon>
    </lineage>
</organism>
<dbReference type="EMBL" id="PQXH01000119">
    <property type="protein sequence ID" value="TGO11023.1"/>
    <property type="molecule type" value="Genomic_DNA"/>
</dbReference>
<dbReference type="AlphaFoldDB" id="A0A4Z1EKV3"/>
<protein>
    <submittedName>
        <fullName evidence="2">Uncharacterized protein</fullName>
    </submittedName>
</protein>
<dbReference type="Proteomes" id="UP000297777">
    <property type="component" value="Unassembled WGS sequence"/>
</dbReference>
<comment type="caution">
    <text evidence="2">The sequence shown here is derived from an EMBL/GenBank/DDBJ whole genome shotgun (WGS) entry which is preliminary data.</text>
</comment>
<accession>A0A4Z1EKV3</accession>
<keyword evidence="1" id="KW-0812">Transmembrane</keyword>
<evidence type="ECO:0000313" key="2">
    <source>
        <dbReference type="EMBL" id="TGO11023.1"/>
    </source>
</evidence>
<gene>
    <name evidence="2" type="ORF">BTUL_0119g00230</name>
</gene>
<feature type="transmembrane region" description="Helical" evidence="1">
    <location>
        <begin position="12"/>
        <end position="30"/>
    </location>
</feature>
<keyword evidence="1" id="KW-0472">Membrane</keyword>
<evidence type="ECO:0000313" key="3">
    <source>
        <dbReference type="Proteomes" id="UP000297777"/>
    </source>
</evidence>
<dbReference type="OrthoDB" id="3546326at2759"/>
<proteinExistence type="predicted"/>
<keyword evidence="1" id="KW-1133">Transmembrane helix</keyword>